<dbReference type="InterPro" id="IPR007607">
    <property type="entry name" value="BacA/B"/>
</dbReference>
<dbReference type="EMBL" id="JBHSDU010000003">
    <property type="protein sequence ID" value="MFC4309712.1"/>
    <property type="molecule type" value="Genomic_DNA"/>
</dbReference>
<comment type="caution">
    <text evidence="3">The sequence shown here is derived from an EMBL/GenBank/DDBJ whole genome shotgun (WGS) entry which is preliminary data.</text>
</comment>
<evidence type="ECO:0000313" key="3">
    <source>
        <dbReference type="EMBL" id="MFC4309712.1"/>
    </source>
</evidence>
<dbReference type="Pfam" id="PF04519">
    <property type="entry name" value="Bactofilin"/>
    <property type="match status" value="1"/>
</dbReference>
<keyword evidence="4" id="KW-1185">Reference proteome</keyword>
<evidence type="ECO:0000256" key="1">
    <source>
        <dbReference type="ARBA" id="ARBA00044755"/>
    </source>
</evidence>
<dbReference type="Proteomes" id="UP001595904">
    <property type="component" value="Unassembled WGS sequence"/>
</dbReference>
<evidence type="ECO:0000256" key="2">
    <source>
        <dbReference type="SAM" id="MobiDB-lite"/>
    </source>
</evidence>
<dbReference type="PANTHER" id="PTHR35024">
    <property type="entry name" value="HYPOTHETICAL CYTOSOLIC PROTEIN"/>
    <property type="match status" value="1"/>
</dbReference>
<proteinExistence type="inferred from homology"/>
<comment type="similarity">
    <text evidence="1">Belongs to the bactofilin family.</text>
</comment>
<reference evidence="4" key="1">
    <citation type="journal article" date="2019" name="Int. J. Syst. Evol. Microbiol.">
        <title>The Global Catalogue of Microorganisms (GCM) 10K type strain sequencing project: providing services to taxonomists for standard genome sequencing and annotation.</title>
        <authorList>
            <consortium name="The Broad Institute Genomics Platform"/>
            <consortium name="The Broad Institute Genome Sequencing Center for Infectious Disease"/>
            <person name="Wu L."/>
            <person name="Ma J."/>
        </authorList>
    </citation>
    <scope>NUCLEOTIDE SEQUENCE [LARGE SCALE GENOMIC DNA]</scope>
    <source>
        <strain evidence="4">CGMCC 1.10759</strain>
    </source>
</reference>
<feature type="region of interest" description="Disordered" evidence="2">
    <location>
        <begin position="1"/>
        <end position="24"/>
    </location>
</feature>
<dbReference type="PANTHER" id="PTHR35024:SF4">
    <property type="entry name" value="POLYMER-FORMING CYTOSKELETAL PROTEIN"/>
    <property type="match status" value="1"/>
</dbReference>
<sequence length="156" mass="16101">MALWKDQYGREQNTPDPAPEKTVATVASVDTPRTPAPAARPAAAVDTKESVLAAGLTIEGKIEGSGNVRVAGNFKGDVHVQGNLTIEQGAKITGSVRAHTVVVGGELEGNIDAATRVELLQTGVLNGDLKAGSLTVAAGSRMRGRAEFGWDEKGGK</sequence>
<name>A0ABV8SQD0_9GAMM</name>
<gene>
    <name evidence="3" type="ORF">ACFPN2_11530</name>
</gene>
<dbReference type="RefSeq" id="WP_380596750.1">
    <property type="nucleotide sequence ID" value="NZ_JBHSDU010000003.1"/>
</dbReference>
<evidence type="ECO:0000313" key="4">
    <source>
        <dbReference type="Proteomes" id="UP001595904"/>
    </source>
</evidence>
<accession>A0ABV8SQD0</accession>
<organism evidence="3 4">
    <name type="scientific">Steroidobacter flavus</name>
    <dbReference type="NCBI Taxonomy" id="1842136"/>
    <lineage>
        <taxon>Bacteria</taxon>
        <taxon>Pseudomonadati</taxon>
        <taxon>Pseudomonadota</taxon>
        <taxon>Gammaproteobacteria</taxon>
        <taxon>Steroidobacterales</taxon>
        <taxon>Steroidobacteraceae</taxon>
        <taxon>Steroidobacter</taxon>
    </lineage>
</organism>
<protein>
    <submittedName>
        <fullName evidence="3">Polymer-forming cytoskeletal protein</fullName>
    </submittedName>
</protein>